<dbReference type="InterPro" id="IPR052032">
    <property type="entry name" value="ATP-dep_AA_Ligase"/>
</dbReference>
<dbReference type="GO" id="GO:0005524">
    <property type="term" value="F:ATP binding"/>
    <property type="evidence" value="ECO:0007669"/>
    <property type="project" value="UniProtKB-UniRule"/>
</dbReference>
<proteinExistence type="predicted"/>
<dbReference type="PANTHER" id="PTHR43585:SF2">
    <property type="entry name" value="ATP-GRASP ENZYME FSQD"/>
    <property type="match status" value="1"/>
</dbReference>
<protein>
    <submittedName>
        <fullName evidence="6">Nikkomycin biosynthesis protein, carboxylase</fullName>
    </submittedName>
</protein>
<evidence type="ECO:0000256" key="2">
    <source>
        <dbReference type="ARBA" id="ARBA00022741"/>
    </source>
</evidence>
<gene>
    <name evidence="6" type="ORF">CS010_02885</name>
</gene>
<comment type="caution">
    <text evidence="6">The sequence shown here is derived from an EMBL/GenBank/DDBJ whole genome shotgun (WGS) entry which is preliminary data.</text>
</comment>
<dbReference type="AlphaFoldDB" id="A0A2G3NX10"/>
<dbReference type="Gene3D" id="3.30.1490.20">
    <property type="entry name" value="ATP-grasp fold, A domain"/>
    <property type="match status" value="1"/>
</dbReference>
<evidence type="ECO:0000259" key="5">
    <source>
        <dbReference type="PROSITE" id="PS50975"/>
    </source>
</evidence>
<dbReference type="PANTHER" id="PTHR43585">
    <property type="entry name" value="FUMIPYRROLE BIOSYNTHESIS PROTEIN C"/>
    <property type="match status" value="1"/>
</dbReference>
<evidence type="ECO:0000313" key="6">
    <source>
        <dbReference type="EMBL" id="PHV58090.1"/>
    </source>
</evidence>
<dbReference type="GO" id="GO:0016874">
    <property type="term" value="F:ligase activity"/>
    <property type="evidence" value="ECO:0007669"/>
    <property type="project" value="UniProtKB-KW"/>
</dbReference>
<dbReference type="Gene3D" id="3.30.470.20">
    <property type="entry name" value="ATP-grasp fold, B domain"/>
    <property type="match status" value="1"/>
</dbReference>
<evidence type="ECO:0000313" key="7">
    <source>
        <dbReference type="Proteomes" id="UP000222913"/>
    </source>
</evidence>
<feature type="domain" description="ATP-grasp" evidence="5">
    <location>
        <begin position="117"/>
        <end position="318"/>
    </location>
</feature>
<dbReference type="InterPro" id="IPR013815">
    <property type="entry name" value="ATP_grasp_subdomain_1"/>
</dbReference>
<accession>A0A2G3NX10</accession>
<dbReference type="Pfam" id="PF13535">
    <property type="entry name" value="ATP-grasp_4"/>
    <property type="match status" value="1"/>
</dbReference>
<dbReference type="PROSITE" id="PS50975">
    <property type="entry name" value="ATP_GRASP"/>
    <property type="match status" value="1"/>
</dbReference>
<evidence type="ECO:0000256" key="1">
    <source>
        <dbReference type="ARBA" id="ARBA00022598"/>
    </source>
</evidence>
<dbReference type="EMBL" id="PEBM01000021">
    <property type="protein sequence ID" value="PHV58090.1"/>
    <property type="molecule type" value="Genomic_DNA"/>
</dbReference>
<name>A0A2G3NX10_STRMC</name>
<dbReference type="Gene3D" id="3.40.50.20">
    <property type="match status" value="1"/>
</dbReference>
<dbReference type="GO" id="GO:0046872">
    <property type="term" value="F:metal ion binding"/>
    <property type="evidence" value="ECO:0007669"/>
    <property type="project" value="InterPro"/>
</dbReference>
<organism evidence="6 7">
    <name type="scientific">Streptococcus macedonicus</name>
    <name type="common">Streptococcus gallolyticus macedonicus</name>
    <dbReference type="NCBI Taxonomy" id="59310"/>
    <lineage>
        <taxon>Bacteria</taxon>
        <taxon>Bacillati</taxon>
        <taxon>Bacillota</taxon>
        <taxon>Bacilli</taxon>
        <taxon>Lactobacillales</taxon>
        <taxon>Streptococcaceae</taxon>
        <taxon>Streptococcus</taxon>
    </lineage>
</organism>
<keyword evidence="2 4" id="KW-0547">Nucleotide-binding</keyword>
<dbReference type="SUPFAM" id="SSF56059">
    <property type="entry name" value="Glutathione synthetase ATP-binding domain-like"/>
    <property type="match status" value="1"/>
</dbReference>
<dbReference type="InterPro" id="IPR011761">
    <property type="entry name" value="ATP-grasp"/>
</dbReference>
<keyword evidence="3 4" id="KW-0067">ATP-binding</keyword>
<evidence type="ECO:0000256" key="3">
    <source>
        <dbReference type="ARBA" id="ARBA00022840"/>
    </source>
</evidence>
<dbReference type="Proteomes" id="UP000222913">
    <property type="component" value="Unassembled WGS sequence"/>
</dbReference>
<keyword evidence="1" id="KW-0436">Ligase</keyword>
<sequence>MENKMKKRICVINTVTWLRAPISNWLNDNLDTTLISSYQVDKSLLKDINQFIYFEKYNDDEELENLVIRLHQQKKFDLLIALSEKDILRVAKLRELLGIQGQNYFSALLYRDKYIMKQFAKIIGLNVPEFSTFSRPCELMEKVSKIGFPILIKPLSKSGSEGVQVLKNKEEYDDYLEKKSFLEENYDVEQFILGDMYHVDGIVENNKLKFVSVSKYWNSLGKSTTLMESTQNTTITFADFTINKSDWEFLLLKGETKKFVEKSNFNNGTIHAEFIISEKDKTPYFIEIASRTGGLMISDTIEKKYGIIMNEVSFYLQVGQKVTYPLKNEPENFGFLTVFPQNKKLIEYDVSKIKQDLNVIDFFENHKIGKHYKSTEYMNHIGIILFKGTSQENMKQKIQYLTRLIDSNIKWE</sequence>
<reference evidence="6 7" key="1">
    <citation type="submission" date="2017-10" db="EMBL/GenBank/DDBJ databases">
        <title>Whole-genome sequence of three Streptococcus macedonicus strains isolated from Italian cheeses of the Veneto region.</title>
        <authorList>
            <person name="Treu L."/>
            <person name="De Diego-Diaz B."/>
            <person name="Papadimitriou K."/>
            <person name="Tsakalidou E."/>
            <person name="Corich V."/>
            <person name="Giacomini A."/>
        </authorList>
    </citation>
    <scope>NUCLEOTIDE SEQUENCE [LARGE SCALE GENOMIC DNA]</scope>
    <source>
        <strain evidence="6 7">27MV</strain>
    </source>
</reference>
<evidence type="ECO:0000256" key="4">
    <source>
        <dbReference type="PROSITE-ProRule" id="PRU00409"/>
    </source>
</evidence>